<feature type="transmembrane region" description="Helical" evidence="10">
    <location>
        <begin position="132"/>
        <end position="150"/>
    </location>
</feature>
<evidence type="ECO:0000256" key="4">
    <source>
        <dbReference type="ARBA" id="ARBA00022989"/>
    </source>
</evidence>
<gene>
    <name evidence="12" type="ORF">CAPTEDRAFT_101282</name>
</gene>
<dbReference type="GO" id="GO:0004930">
    <property type="term" value="F:G protein-coupled receptor activity"/>
    <property type="evidence" value="ECO:0007669"/>
    <property type="project" value="UniProtKB-KW"/>
</dbReference>
<organism evidence="12">
    <name type="scientific">Capitella teleta</name>
    <name type="common">Polychaete worm</name>
    <dbReference type="NCBI Taxonomy" id="283909"/>
    <lineage>
        <taxon>Eukaryota</taxon>
        <taxon>Metazoa</taxon>
        <taxon>Spiralia</taxon>
        <taxon>Lophotrochozoa</taxon>
        <taxon>Annelida</taxon>
        <taxon>Polychaeta</taxon>
        <taxon>Sedentaria</taxon>
        <taxon>Scolecida</taxon>
        <taxon>Capitellidae</taxon>
        <taxon>Capitella</taxon>
    </lineage>
</organism>
<feature type="transmembrane region" description="Helical" evidence="10">
    <location>
        <begin position="52"/>
        <end position="74"/>
    </location>
</feature>
<dbReference type="HOGENOM" id="CLU_1437813_0_0_1"/>
<reference evidence="12 14" key="2">
    <citation type="journal article" date="2013" name="Nature">
        <title>Insights into bilaterian evolution from three spiralian genomes.</title>
        <authorList>
            <person name="Simakov O."/>
            <person name="Marletaz F."/>
            <person name="Cho S.J."/>
            <person name="Edsinger-Gonzales E."/>
            <person name="Havlak P."/>
            <person name="Hellsten U."/>
            <person name="Kuo D.H."/>
            <person name="Larsson T."/>
            <person name="Lv J."/>
            <person name="Arendt D."/>
            <person name="Savage R."/>
            <person name="Osoegawa K."/>
            <person name="de Jong P."/>
            <person name="Grimwood J."/>
            <person name="Chapman J.A."/>
            <person name="Shapiro H."/>
            <person name="Aerts A."/>
            <person name="Otillar R.P."/>
            <person name="Terry A.Y."/>
            <person name="Boore J.L."/>
            <person name="Grigoriev I.V."/>
            <person name="Lindberg D.R."/>
            <person name="Seaver E.C."/>
            <person name="Weisblat D.A."/>
            <person name="Putnam N.H."/>
            <person name="Rokhsar D.S."/>
        </authorList>
    </citation>
    <scope>NUCLEOTIDE SEQUENCE</scope>
    <source>
        <strain evidence="12 14">I ESC-2004</strain>
    </source>
</reference>
<evidence type="ECO:0000256" key="7">
    <source>
        <dbReference type="ARBA" id="ARBA00023170"/>
    </source>
</evidence>
<evidence type="ECO:0000313" key="14">
    <source>
        <dbReference type="Proteomes" id="UP000014760"/>
    </source>
</evidence>
<sequence length="189" mass="21457">MLATSHIEGEKFYTKYIKIVVVSLVSLLVICTNIMNIIGWSRVRHIAMATRAFLINLSVSDLCVGIIACAPSSYPAWTGRWPYGDIWCQISGIVHGSSVTVSIWSISLVSIDRFCAVTWPMRYNTMVTRCRCAMIIAGLWLCASVSFLAPCLTKEDFIYYRFKTEYSMCGLYWEYDIYCAITGFYIPIL</sequence>
<dbReference type="STRING" id="283909.R7U7W4"/>
<keyword evidence="8 9" id="KW-0807">Transducer</keyword>
<evidence type="ECO:0000256" key="1">
    <source>
        <dbReference type="ARBA" id="ARBA00004651"/>
    </source>
</evidence>
<keyword evidence="4 10" id="KW-1133">Transmembrane helix</keyword>
<dbReference type="PROSITE" id="PS50262">
    <property type="entry name" value="G_PROTEIN_RECEP_F1_2"/>
    <property type="match status" value="1"/>
</dbReference>
<dbReference type="PRINTS" id="PR00237">
    <property type="entry name" value="GPCRRHODOPSN"/>
</dbReference>
<proteinExistence type="inferred from homology"/>
<dbReference type="GO" id="GO:0005886">
    <property type="term" value="C:plasma membrane"/>
    <property type="evidence" value="ECO:0007669"/>
    <property type="project" value="UniProtKB-SubCell"/>
</dbReference>
<accession>R7U7W4</accession>
<dbReference type="Proteomes" id="UP000014760">
    <property type="component" value="Unassembled WGS sequence"/>
</dbReference>
<dbReference type="OrthoDB" id="6102451at2759"/>
<dbReference type="EMBL" id="KB304052">
    <property type="protein sequence ID" value="ELU02430.1"/>
    <property type="molecule type" value="Genomic_DNA"/>
</dbReference>
<evidence type="ECO:0000256" key="5">
    <source>
        <dbReference type="ARBA" id="ARBA00023040"/>
    </source>
</evidence>
<keyword evidence="5 9" id="KW-0297">G-protein coupled receptor</keyword>
<dbReference type="Pfam" id="PF00001">
    <property type="entry name" value="7tm_1"/>
    <property type="match status" value="1"/>
</dbReference>
<evidence type="ECO:0000256" key="2">
    <source>
        <dbReference type="ARBA" id="ARBA00022475"/>
    </source>
</evidence>
<dbReference type="PANTHER" id="PTHR24249">
    <property type="entry name" value="HISTAMINE RECEPTOR-RELATED G-PROTEIN COUPLED RECEPTOR"/>
    <property type="match status" value="1"/>
</dbReference>
<feature type="transmembrane region" description="Helical" evidence="10">
    <location>
        <begin position="86"/>
        <end position="111"/>
    </location>
</feature>
<evidence type="ECO:0000259" key="11">
    <source>
        <dbReference type="PROSITE" id="PS50262"/>
    </source>
</evidence>
<reference evidence="13" key="3">
    <citation type="submission" date="2015-06" db="UniProtKB">
        <authorList>
            <consortium name="EnsemblMetazoa"/>
        </authorList>
    </citation>
    <scope>IDENTIFICATION</scope>
</reference>
<dbReference type="PROSITE" id="PS00237">
    <property type="entry name" value="G_PROTEIN_RECEP_F1_1"/>
    <property type="match status" value="1"/>
</dbReference>
<name>R7U7W4_CAPTE</name>
<evidence type="ECO:0000256" key="6">
    <source>
        <dbReference type="ARBA" id="ARBA00023136"/>
    </source>
</evidence>
<dbReference type="AlphaFoldDB" id="R7U7W4"/>
<feature type="non-terminal residue" evidence="12">
    <location>
        <position position="189"/>
    </location>
</feature>
<comment type="subcellular location">
    <subcellularLocation>
        <location evidence="1">Cell membrane</location>
        <topology evidence="1">Multi-pass membrane protein</topology>
    </subcellularLocation>
</comment>
<dbReference type="CDD" id="cd00637">
    <property type="entry name" value="7tm_classA_rhodopsin-like"/>
    <property type="match status" value="1"/>
</dbReference>
<dbReference type="Gene3D" id="1.20.1070.10">
    <property type="entry name" value="Rhodopsin 7-helix transmembrane proteins"/>
    <property type="match status" value="1"/>
</dbReference>
<dbReference type="SUPFAM" id="SSF81321">
    <property type="entry name" value="Family A G protein-coupled receptor-like"/>
    <property type="match status" value="1"/>
</dbReference>
<dbReference type="InterPro" id="IPR017452">
    <property type="entry name" value="GPCR_Rhodpsn_7TM"/>
</dbReference>
<evidence type="ECO:0000256" key="9">
    <source>
        <dbReference type="RuleBase" id="RU000688"/>
    </source>
</evidence>
<comment type="similarity">
    <text evidence="9">Belongs to the G-protein coupled receptor 1 family.</text>
</comment>
<keyword evidence="3 9" id="KW-0812">Transmembrane</keyword>
<evidence type="ECO:0000313" key="13">
    <source>
        <dbReference type="EnsemblMetazoa" id="CapteP101282"/>
    </source>
</evidence>
<evidence type="ECO:0000256" key="3">
    <source>
        <dbReference type="ARBA" id="ARBA00022692"/>
    </source>
</evidence>
<protein>
    <recommendedName>
        <fullName evidence="11">G-protein coupled receptors family 1 profile domain-containing protein</fullName>
    </recommendedName>
</protein>
<dbReference type="EMBL" id="AMQN01025042">
    <property type="status" value="NOT_ANNOTATED_CDS"/>
    <property type="molecule type" value="Genomic_DNA"/>
</dbReference>
<keyword evidence="14" id="KW-1185">Reference proteome</keyword>
<evidence type="ECO:0000313" key="12">
    <source>
        <dbReference type="EMBL" id="ELU02430.1"/>
    </source>
</evidence>
<dbReference type="PANTHER" id="PTHR24249:SF424">
    <property type="entry name" value="G-PROTEIN COUPLED RECEPTORS FAMILY 1 PROFILE DOMAIN-CONTAINING PROTEIN"/>
    <property type="match status" value="1"/>
</dbReference>
<dbReference type="InterPro" id="IPR050569">
    <property type="entry name" value="TAAR"/>
</dbReference>
<keyword evidence="7 9" id="KW-0675">Receptor</keyword>
<feature type="domain" description="G-protein coupled receptors family 1 profile" evidence="11">
    <location>
        <begin position="32"/>
        <end position="189"/>
    </location>
</feature>
<keyword evidence="6 10" id="KW-0472">Membrane</keyword>
<dbReference type="EnsemblMetazoa" id="CapteT101282">
    <property type="protein sequence ID" value="CapteP101282"/>
    <property type="gene ID" value="CapteG101282"/>
</dbReference>
<keyword evidence="2" id="KW-1003">Cell membrane</keyword>
<dbReference type="InterPro" id="IPR000276">
    <property type="entry name" value="GPCR_Rhodpsn"/>
</dbReference>
<evidence type="ECO:0000256" key="8">
    <source>
        <dbReference type="ARBA" id="ARBA00023224"/>
    </source>
</evidence>
<feature type="transmembrane region" description="Helical" evidence="10">
    <location>
        <begin position="16"/>
        <end position="40"/>
    </location>
</feature>
<reference evidence="14" key="1">
    <citation type="submission" date="2012-12" db="EMBL/GenBank/DDBJ databases">
        <authorList>
            <person name="Hellsten U."/>
            <person name="Grimwood J."/>
            <person name="Chapman J.A."/>
            <person name="Shapiro H."/>
            <person name="Aerts A."/>
            <person name="Otillar R.P."/>
            <person name="Terry A.Y."/>
            <person name="Boore J.L."/>
            <person name="Simakov O."/>
            <person name="Marletaz F."/>
            <person name="Cho S.-J."/>
            <person name="Edsinger-Gonzales E."/>
            <person name="Havlak P."/>
            <person name="Kuo D.-H."/>
            <person name="Larsson T."/>
            <person name="Lv J."/>
            <person name="Arendt D."/>
            <person name="Savage R."/>
            <person name="Osoegawa K."/>
            <person name="de Jong P."/>
            <person name="Lindberg D.R."/>
            <person name="Seaver E.C."/>
            <person name="Weisblat D.A."/>
            <person name="Putnam N.H."/>
            <person name="Grigoriev I.V."/>
            <person name="Rokhsar D.S."/>
        </authorList>
    </citation>
    <scope>NUCLEOTIDE SEQUENCE</scope>
    <source>
        <strain evidence="14">I ESC-2004</strain>
    </source>
</reference>
<evidence type="ECO:0000256" key="10">
    <source>
        <dbReference type="SAM" id="Phobius"/>
    </source>
</evidence>
<dbReference type="OMA" id="RINYSTW"/>